<feature type="region of interest" description="Disordered" evidence="1">
    <location>
        <begin position="2052"/>
        <end position="2103"/>
    </location>
</feature>
<evidence type="ECO:0000313" key="3">
    <source>
        <dbReference type="EMBL" id="SNZ07445.1"/>
    </source>
</evidence>
<keyword evidence="4" id="KW-1185">Reference proteome</keyword>
<evidence type="ECO:0000256" key="2">
    <source>
        <dbReference type="SAM" id="SignalP"/>
    </source>
</evidence>
<keyword evidence="2" id="KW-0732">Signal</keyword>
<organism evidence="3 4">
    <name type="scientific">Cohaesibacter gelatinilyticus</name>
    <dbReference type="NCBI Taxonomy" id="372072"/>
    <lineage>
        <taxon>Bacteria</taxon>
        <taxon>Pseudomonadati</taxon>
        <taxon>Pseudomonadota</taxon>
        <taxon>Alphaproteobacteria</taxon>
        <taxon>Hyphomicrobiales</taxon>
        <taxon>Cohaesibacteraceae</taxon>
    </lineage>
</organism>
<reference evidence="3 4" key="1">
    <citation type="submission" date="2017-09" db="EMBL/GenBank/DDBJ databases">
        <authorList>
            <person name="Ehlers B."/>
            <person name="Leendertz F.H."/>
        </authorList>
    </citation>
    <scope>NUCLEOTIDE SEQUENCE [LARGE SCALE GENOMIC DNA]</scope>
    <source>
        <strain evidence="3 4">DSM 18289</strain>
    </source>
</reference>
<feature type="chain" id="PRO_5013352418" evidence="2">
    <location>
        <begin position="27"/>
        <end position="4530"/>
    </location>
</feature>
<sequence length="4530" mass="483466">MSWSDRLRAALSAAVLFCFGVLQAHAQDAVETEIEALRAAAHKMAVAFDSDGVGPVGKVSLDLMFVFQELTALQRNGALVGEVCAPPDTDMTLRMLSEPDCLATLISMERQVWRLAAELAADAHLIASKRLADTLPPPPIPESDRTEAREAEVAAWWAKAAPTALEAVSRVGREWIKQRRDEDEIADRALRRLARALRQIEQEPAVAQLRNAVKDAPEFASLVASLRVIVDPGQALEDRAEATVRFAAAYAGLQADALKQVFSTPIDANTCRDTLPEELRDARWYREELCTAAFDRLKAVSEALDVPREAASGAYAALEAEIDARAAEVDAFTAALTEAFDERILTIRLLVAKAEALPLAGGTCTDATRAMAEPAEAITGPLNESRLRRAAEGLAGVLTACAEQNLTDQLTLMCRRTQSVLAGPTQRFDTRIRAVPTALPAPFNRDLQKPWEALVSAAGRDGLAGICEGTVSLDPDTVMRRAEALENAAGAALERLLQAAVQSLQDKALASLEGVLDRSKVPVEVTASIETGLTALCDMVTPLSPAPEGSVRRAVSQAVLTDLGLVDNGAAVAEVALMCTELRKGTGVWTGAAFSDAFNAVLQDSLEETQAAAVVARLDEAMDRLQQSGDRLAKRAATAAVILEGSAVLDRVVSMQADSGCGPEAETDENAPPNTGLEMGLLSKKVERRLIVEDGRWTIHLGAELNLAVCGLRSNDPKALHQVVSVVEASTQFSEAFDVDTATDTVAVADQLQAAMRRAVEEAEITVDEALLNVQLRRIAAAAGLDLDALARLRLGPLSGSGFDKQYGLLLRVALPEPVNQSFCLSVPTDPARVSPDCPSFEDAEVVVSAMAEAMARQAFDALAATVGAELQRFLADSKGLAAIEDLLQDNAEITVVRGPSRTSGEILSWVRITVPKNAIADLTTIHGLAPLTGAFVFQTTLDGDRLDQMIVERPTVNGVALVQRALSLLPSDSDLLILKEIGAPDPLKPDDLPHALQDVASARDRTQCAGAYVVSVAFGRQAPVQGPLGFVCVQPSGDEPWLVLGPDVELTSPDGDWRMRVRAVESDASNDGGIYDLNVRVSSHTPLFAEVDNARALLRIDLPRGVVSLPSDVDENAKLYLDIENALSVQLPRGVRVHGLQFASDGLDISIDPSGAIDDAWRGLSDMLSEEAAVWQAWAEDVGATLQEESEAYCKHVVPLQRLGQTLADGMLAPVPEMCTVSEPDEGRILLRDQELTWSCSGSNIAPGREVDYCDLELPDDFGLCGDAVDIRFDWRGTERPEKPEVHSADLEECIKDTTDDLLPRDQLGYDEIKVSLGFDGACSDLNRLSDCAITGTFTLDLSDLADQLNKTGSDTLGRIYDDEACALDAPQLDVTALVSLDGTLRFGAGVSGLDALENRFRRCADALAAAAAEAALSEVADTVDLSDLYQGIADASSSVLDGTTETLGATLDGEASCILKSTERDAQIACGAYSGEDVQTGRVTGAIVTAPYEILGEDLKVTADLSWSTAKLSVEGLDTDPLADWAESQAKGLIHPKDARLSLTCPQTQDGDCLNELARRLGDSISGKYLRSKDGATLIQTDKRFELTLPYDLVIDELGLRSSVDLRCIIDLEGFPNVAAPDCGGQGLSPEALVMDAVARILAEGPLEVGQTLDLGLIAFEIKQAPDHKPSLGRIEMTAEASFAGLGIDETVDAKITLDRNLNPDIDADYNALTGKITEQLTSGINDLLGDFGVKITNIGLSPADGSMPKALLIDSEASIAGLFAISAPQVQLSEEGLAIQGPNRFAISFGEGLTIPVPPLAICPNGGAIEDTELTIRAAVTVAECSASYLLNYRGSLTMDIERPLKVTTKGALTLLSIIPLGSNEGVIDLGKPFVQHQSEIGGAVSDILSMRGQFTIDGPQKIVTADSSVKVFTVPVGDGRFLLDLDQGILDTTTEFNIAAFLRGNGAVRTGKGFSRPEAAAGTRMSIAGFDAFSADLKARANLARARLSVLGLRLTVAFPGLQALDPSRIADMLKNLLTPNFEDLDKALEALFSGNVTINPFAGFGSGGDGMGDDGDGDAGDSASDGKAQDPGDGLGDGTDPPLADTGAPEDIPPGGTPGLLGDKVAALWFEPLGGDPARVQIGKGNKGTPEYEKLAVARIAPGHFNAEGQPMGKTLSTLIGGYSQIQTGTVEAFDGYGECTTGPGNLVYLYTGETVDRRGYYELCRVSIGTDNQPVTTLKGLSVEERGLLVGFHNALIGEMATRPVEPSGDYGRLLLRARIVQNGEGTLQGTIGFQRVGELLVVMRGAFEDNTACGEPPSAGGETKTKSFWLTGMRQVYDGERRGDLDDPQGVFEAVQALWNCDEGTLGRVDPTNQTLATAESLSKKTAGGYQIVSPIEPPEDPVPQPRPTPPWPVPKPDPSPVPPPPPPPVPDPEPCETDCRSVPVRIGELDDGCGIWLYDQLSGRYPRGGLGGEICEPGDETVIAGRETARFVQFYVPVDEARAHLLLSRPDGYHRTETPLSFVGRAAATAARAKQVSDFLDIYARSSSPGGFKAVRVLSDLPTREALEAPLPDGAGRWWAVRQDDRVWSSKQTGDALPEDRALALLTVLTEDVLEAEVTTPDRLLLVRPEALWVYRWADGAWEAIAQIAEDPQRAQVPSARSVANELYDVIDNDIDAPHRVQIIPYAPQIEAWAYAIEDGNGEPGRLMVRRAVVPTIQVAAVRQDTLSDSNNRIVYEASGGSELWFDIVLPSGTRNFSMDLRNMSGPSDGLLICLFGYEDGIPLASNWSGSNSQGAYLDWYPENNQTRFVGLISEVSGEVLPNFEIELTVNRDLQETRGPEQCQVAPTEARVNYFEAERERVDVKNLSLILQDRNRLLAVANEALEAPWSDTPEAFVADTSVGQRLAAGAPVYLAQTDGADLLFRRFLLQPSAVDVIAPFARMTGDAPPRHAWGALAKELDRDTTEIAQISGRSVALSALTVAGVDVTKAWQTRLRHHEETEHRVFFKLGETPRSIDLNGDFADDALVKAALRYMLTSDDSRLTLLQASPPLARTETGYCGTGSNSCVENLVLLPLTDTAEAMVLPLPTRDAQPAARETVKRLFVQVATQSPEQLPDAAPLIDPWSLSDKRLVQFTQDGPLHVIADDGRWACLRTDHAGASSPRAQAALAYWPDADLAPSASPQLCNAPGVVVWQYAPAPRDSAVGMLYQTGDETPLDLVALNTAAPRVATGQTVPDALKTLLVGRLQGSLRPEDDLRVLPDTVLPEALSEKAVILEVIRPDNRLVWLAGLQLPRKDKPPLVCVLGDIEATLPTNLPDEIKENVIDITLVAVTRTVEAFDPENDNLCPRTQQLRINVVASDGTWDIWEELLEAAAPAPDTGPSIRRVRLAQAGTGAWPGLARSTSAATEAHRLSGTNLTLHLDLRLTEGLDPTGANTVRAPIKSAIAGLFRAAGLFRVAGKAGEARNISLTCQSDCTRLEGTTSAGERLAMVIDAAGKRASAVGLTDVAASQDAVLADFALSLAADRLTACEKACYAWFDLGVAGDAVMAAERPYGSVLGRKDTDDLIRHYGDLPEDLSRAFNETDPDEIRIALRVAVLQRAAERMASFTVQRLTNGWSGPDAPALLSFPDPGASLNGHRVLFPGGAVGPVYWSGKAVIDTDTAAQIVTHLSLRLGASRLYEEAIWIPGASHHAPLFLLETAPTATGLTLRERLAANARPDVFFDPACTVALEQRNTFIQGLAALAPEAAVTCIPDATDRLAMLQSGVPSALAVTPDAFAVLDIDTDFSELGAGFDAQAEAVLRLATPALDQAFESVQLWTADIPGIVLATADTGFETAVWRDSPGTVPDLVGGFQGYQDARPEQHLLLAQMTPVASLATRGRFLDIEGRDALLYDETRLDVLGGDRIRDTRFLNTADARPDALAEDIAAYLTASEPAADTIAEAILVPAGDAFLVMEIASEKISGAWVKPAMGAPAGLAAPSTWPQDLAAGLAADLAAVLRPNLSAGHSLAGLFAEGSTLVACGPAAASSGVDEGLILKIADSGGNRVRAAHTDLAMRFHASSCGIVRRHLTFVVSTPEQITDVARVDLLPRTTRQHPDVVIATPIPPETVAQLWVGEGTLDKRCLGTFTPEANELLRLLAKRLWDAGASCDWFKAPAEGTVALLAIGGQVTVLDSRTGVMREIELETPSAADHEMLLTWFLSVGVTACSNQPLVHTVLSDGAQFLDDPCGIIATAPVGATAFAALMKRLSRAEATPLSRSDFDLLNGRLMPKGADAPFRFDVLAQDGSRLLAVTGAGSGMEQDWIILSDRGCLLVSLETLGRAKLDVLSGRLLPDGSPRHLFLRAVDLEEQAPIWLLAQTDDRACEATGRASLDNVSPVTRLGGAWTFEARAMTRTRWYPLQLQGDPDTVLARAPEDAVISEYIAAQLRAEVTVARLWLRPDGQDALFVVGWGATSNPTFCVHLLNAQRGGYVTTKSALDMRLAGAHREELGLKALIDRLEAQSPDAVFAPRWYEPFVADPRALALRDHTPGAACVPESS</sequence>
<dbReference type="RefSeq" id="WP_097152231.1">
    <property type="nucleotide sequence ID" value="NZ_OBEL01000001.1"/>
</dbReference>
<dbReference type="OrthoDB" id="733404at2"/>
<dbReference type="EMBL" id="OBEL01000001">
    <property type="protein sequence ID" value="SNZ07445.1"/>
    <property type="molecule type" value="Genomic_DNA"/>
</dbReference>
<protein>
    <submittedName>
        <fullName evidence="3">Uncharacterized protein</fullName>
    </submittedName>
</protein>
<evidence type="ECO:0000313" key="4">
    <source>
        <dbReference type="Proteomes" id="UP000219439"/>
    </source>
</evidence>
<gene>
    <name evidence="3" type="ORF">SAMN06265368_0967</name>
</gene>
<evidence type="ECO:0000256" key="1">
    <source>
        <dbReference type="SAM" id="MobiDB-lite"/>
    </source>
</evidence>
<name>A0A285NDA9_9HYPH</name>
<feature type="signal peptide" evidence="2">
    <location>
        <begin position="1"/>
        <end position="26"/>
    </location>
</feature>
<feature type="compositionally biased region" description="Pro residues" evidence="1">
    <location>
        <begin position="2388"/>
        <end position="2420"/>
    </location>
</feature>
<dbReference type="Proteomes" id="UP000219439">
    <property type="component" value="Unassembled WGS sequence"/>
</dbReference>
<proteinExistence type="predicted"/>
<accession>A0A285NDA9</accession>
<feature type="region of interest" description="Disordered" evidence="1">
    <location>
        <begin position="2379"/>
        <end position="2424"/>
    </location>
</feature>